<sequence length="166" mass="19237">MLSHTYMVFSSVTLNSFLVLYSSIVQQVLLAHLIFLHHSSCSSISENSTSSSQLWHLTLIISRNFCNTWELWRARRIPGHWKGQFFFQREMHLLQKSLRQFSHSIGSQRISKQIPQVKESLSSVCMIPSSILSKSNPPGLQVVAFEAQTMIELQFIFRILQIYSKY</sequence>
<evidence type="ECO:0000313" key="1">
    <source>
        <dbReference type="EMBL" id="TNV84584.1"/>
    </source>
</evidence>
<organism evidence="1 2">
    <name type="scientific">Halteria grandinella</name>
    <dbReference type="NCBI Taxonomy" id="5974"/>
    <lineage>
        <taxon>Eukaryota</taxon>
        <taxon>Sar</taxon>
        <taxon>Alveolata</taxon>
        <taxon>Ciliophora</taxon>
        <taxon>Intramacronucleata</taxon>
        <taxon>Spirotrichea</taxon>
        <taxon>Stichotrichia</taxon>
        <taxon>Sporadotrichida</taxon>
        <taxon>Halteriidae</taxon>
        <taxon>Halteria</taxon>
    </lineage>
</organism>
<comment type="caution">
    <text evidence="1">The sequence shown here is derived from an EMBL/GenBank/DDBJ whole genome shotgun (WGS) entry which is preliminary data.</text>
</comment>
<dbReference type="Proteomes" id="UP000785679">
    <property type="component" value="Unassembled WGS sequence"/>
</dbReference>
<evidence type="ECO:0000313" key="2">
    <source>
        <dbReference type="Proteomes" id="UP000785679"/>
    </source>
</evidence>
<protein>
    <submittedName>
        <fullName evidence="1">Uncharacterized protein</fullName>
    </submittedName>
</protein>
<gene>
    <name evidence="1" type="ORF">FGO68_gene8199</name>
</gene>
<accession>A0A8J8P1V5</accession>
<proteinExistence type="predicted"/>
<keyword evidence="2" id="KW-1185">Reference proteome</keyword>
<reference evidence="1" key="1">
    <citation type="submission" date="2019-06" db="EMBL/GenBank/DDBJ databases">
        <authorList>
            <person name="Zheng W."/>
        </authorList>
    </citation>
    <scope>NUCLEOTIDE SEQUENCE</scope>
    <source>
        <strain evidence="1">QDHG01</strain>
    </source>
</reference>
<dbReference type="AlphaFoldDB" id="A0A8J8P1V5"/>
<dbReference type="EMBL" id="RRYP01002618">
    <property type="protein sequence ID" value="TNV84584.1"/>
    <property type="molecule type" value="Genomic_DNA"/>
</dbReference>
<name>A0A8J8P1V5_HALGN</name>